<accession>A0A2I4ES36</accession>
<dbReference type="Proteomes" id="UP000235220">
    <property type="component" value="Chromosome 11"/>
</dbReference>
<dbReference type="STRING" id="51240.A0A2I4ES36"/>
<organism evidence="1 2">
    <name type="scientific">Juglans regia</name>
    <name type="common">English walnut</name>
    <dbReference type="NCBI Taxonomy" id="51240"/>
    <lineage>
        <taxon>Eukaryota</taxon>
        <taxon>Viridiplantae</taxon>
        <taxon>Streptophyta</taxon>
        <taxon>Embryophyta</taxon>
        <taxon>Tracheophyta</taxon>
        <taxon>Spermatophyta</taxon>
        <taxon>Magnoliopsida</taxon>
        <taxon>eudicotyledons</taxon>
        <taxon>Gunneridae</taxon>
        <taxon>Pentapetalae</taxon>
        <taxon>rosids</taxon>
        <taxon>fabids</taxon>
        <taxon>Fagales</taxon>
        <taxon>Juglandaceae</taxon>
        <taxon>Juglans</taxon>
    </lineage>
</organism>
<dbReference type="PANTHER" id="PTHR31549">
    <property type="entry name" value="PROTEIN, PUTATIVE (DUF247)-RELATED-RELATED"/>
    <property type="match status" value="1"/>
</dbReference>
<dbReference type="PANTHER" id="PTHR31549:SF277">
    <property type="entry name" value="OS08G0167400 PROTEIN"/>
    <property type="match status" value="1"/>
</dbReference>
<dbReference type="Gramene" id="Jr11_29810_p1">
    <property type="protein sequence ID" value="cds.Jr11_29810_p1"/>
    <property type="gene ID" value="Jr11_29810"/>
</dbReference>
<sequence length="135" mass="15247">MCDPGQSGACDQENEKWSFCNLTGNALASFFLKATHQDFKDQTKNSNIELRSYSHSNGLEAINFDNSCGTFYLSVIHLDDNSEVVLRNLVAYEACIAPEVMVLTRYAELMNRIIDSEEDVKILREAAALWLFRKG</sequence>
<proteinExistence type="predicted"/>
<dbReference type="OrthoDB" id="2356035at2759"/>
<reference evidence="2" key="1">
    <citation type="submission" date="2025-08" db="UniProtKB">
        <authorList>
            <consortium name="RefSeq"/>
        </authorList>
    </citation>
    <scope>IDENTIFICATION</scope>
    <source>
        <tissue evidence="2">Leaves</tissue>
    </source>
</reference>
<dbReference type="KEGG" id="jre:108992187"/>
<protein>
    <submittedName>
        <fullName evidence="2">UPF0481 protein At3g02645</fullName>
    </submittedName>
</protein>
<dbReference type="GeneID" id="108992187"/>
<dbReference type="RefSeq" id="XP_018822198.1">
    <property type="nucleotide sequence ID" value="XM_018966653.1"/>
</dbReference>
<name>A0A2I4ES36_JUGRE</name>
<dbReference type="Pfam" id="PF03140">
    <property type="entry name" value="DUF247"/>
    <property type="match status" value="1"/>
</dbReference>
<dbReference type="InterPro" id="IPR004158">
    <property type="entry name" value="DUF247_pln"/>
</dbReference>
<evidence type="ECO:0000313" key="2">
    <source>
        <dbReference type="RefSeq" id="XP_018822198.1"/>
    </source>
</evidence>
<evidence type="ECO:0000313" key="1">
    <source>
        <dbReference type="Proteomes" id="UP000235220"/>
    </source>
</evidence>
<keyword evidence="1" id="KW-1185">Reference proteome</keyword>
<gene>
    <name evidence="2" type="primary">LOC108992187</name>
</gene>
<dbReference type="AlphaFoldDB" id="A0A2I4ES36"/>